<dbReference type="AlphaFoldDB" id="A0A165CB44"/>
<evidence type="ECO:0000256" key="9">
    <source>
        <dbReference type="ARBA" id="ARBA00022692"/>
    </source>
</evidence>
<feature type="transmembrane region" description="Helical" evidence="21">
    <location>
        <begin position="53"/>
        <end position="75"/>
    </location>
</feature>
<evidence type="ECO:0000256" key="11">
    <source>
        <dbReference type="ARBA" id="ARBA00022824"/>
    </source>
</evidence>
<evidence type="ECO:0000256" key="2">
    <source>
        <dbReference type="ARBA" id="ARBA00001946"/>
    </source>
</evidence>
<evidence type="ECO:0000313" key="23">
    <source>
        <dbReference type="EMBL" id="KZV82151.1"/>
    </source>
</evidence>
<comment type="similarity">
    <text evidence="5">Belongs to the STT3 family.</text>
</comment>
<keyword evidence="16" id="KW-0464">Manganese</keyword>
<comment type="pathway">
    <text evidence="4">Protein modification; protein glycosylation.</text>
</comment>
<sequence length="329" mass="37239">MNTYITPEQPAKPADEADAKADAKKSKQPEVETSIFGTKRLLKAGVYGVDSRLMVLATAVFMLTTAVFMLTTFIFHCTWVTSSAYSSPSVVLASRNPDGSQHIIDDFREAYYWLRQNTPEDAVVMSWWDYGYQIAGMADRPTLVDNNTWNNTHIATVGKAMASSEDVAYPILRKHDVSYVLVIFGGVLGYSGDDINKFLWMIRIAQGVWPDEVIESNFFTKRGEYRVDAEATQTMKDSLMYKLSYYRFNELFGGNAPTDRVRNQKLPTSSPTLDVLEAFTSENWIVRIYEVKKDDVLGRDHKSANAFMGGKKRKRTRPSQKRRIAIAEA</sequence>
<evidence type="ECO:0000259" key="22">
    <source>
        <dbReference type="Pfam" id="PF21436"/>
    </source>
</evidence>
<feature type="compositionally biased region" description="Basic residues" evidence="20">
    <location>
        <begin position="310"/>
        <end position="329"/>
    </location>
</feature>
<evidence type="ECO:0000256" key="20">
    <source>
        <dbReference type="SAM" id="MobiDB-lite"/>
    </source>
</evidence>
<keyword evidence="10" id="KW-0479">Metal-binding</keyword>
<keyword evidence="13 21" id="KW-1133">Transmembrane helix</keyword>
<dbReference type="InParanoid" id="A0A165CB44"/>
<accession>A0A165CB44</accession>
<dbReference type="UniPathway" id="UPA00378"/>
<evidence type="ECO:0000256" key="21">
    <source>
        <dbReference type="SAM" id="Phobius"/>
    </source>
</evidence>
<organism evidence="23 24">
    <name type="scientific">Exidia glandulosa HHB12029</name>
    <dbReference type="NCBI Taxonomy" id="1314781"/>
    <lineage>
        <taxon>Eukaryota</taxon>
        <taxon>Fungi</taxon>
        <taxon>Dikarya</taxon>
        <taxon>Basidiomycota</taxon>
        <taxon>Agaricomycotina</taxon>
        <taxon>Agaricomycetes</taxon>
        <taxon>Auriculariales</taxon>
        <taxon>Exidiaceae</taxon>
        <taxon>Exidia</taxon>
    </lineage>
</organism>
<protein>
    <recommendedName>
        <fullName evidence="19">Dolichyl-diphosphooligosaccharide--protein glycosyltransferase subunit STT3</fullName>
        <ecNumber evidence="6">2.4.99.18</ecNumber>
    </recommendedName>
</protein>
<comment type="subcellular location">
    <subcellularLocation>
        <location evidence="3">Endoplasmic reticulum membrane</location>
        <topology evidence="3">Multi-pass membrane protein</topology>
    </subcellularLocation>
</comment>
<dbReference type="OrthoDB" id="3214132at2759"/>
<keyword evidence="9 21" id="KW-0812">Transmembrane</keyword>
<dbReference type="STRING" id="1314781.A0A165CB44"/>
<dbReference type="GO" id="GO:0004579">
    <property type="term" value="F:dolichyl-diphosphooligosaccharide-protein glycotransferase activity"/>
    <property type="evidence" value="ECO:0007669"/>
    <property type="project" value="UniProtKB-EC"/>
</dbReference>
<evidence type="ECO:0000256" key="19">
    <source>
        <dbReference type="ARBA" id="ARBA00067960"/>
    </source>
</evidence>
<feature type="domain" description="STT3/PglB/AglB core" evidence="22">
    <location>
        <begin position="121"/>
        <end position="171"/>
    </location>
</feature>
<keyword evidence="7" id="KW-0328">Glycosyltransferase</keyword>
<dbReference type="PANTHER" id="PTHR13872">
    <property type="entry name" value="DOLICHYL-DIPHOSPHOOLIGOSACCHARIDE--PROTEIN GLYCOSYLTRANSFERASE SUBUNIT"/>
    <property type="match status" value="1"/>
</dbReference>
<dbReference type="Gene3D" id="3.40.50.12610">
    <property type="match status" value="1"/>
</dbReference>
<dbReference type="GO" id="GO:0046872">
    <property type="term" value="F:metal ion binding"/>
    <property type="evidence" value="ECO:0007669"/>
    <property type="project" value="UniProtKB-KW"/>
</dbReference>
<gene>
    <name evidence="23" type="ORF">EXIGLDRAFT_844000</name>
</gene>
<dbReference type="GO" id="GO:0008250">
    <property type="term" value="C:oligosaccharyltransferase complex"/>
    <property type="evidence" value="ECO:0007669"/>
    <property type="project" value="UniProtKB-ARBA"/>
</dbReference>
<dbReference type="Proteomes" id="UP000077266">
    <property type="component" value="Unassembled WGS sequence"/>
</dbReference>
<evidence type="ECO:0000256" key="13">
    <source>
        <dbReference type="ARBA" id="ARBA00022989"/>
    </source>
</evidence>
<comment type="cofactor">
    <cofactor evidence="1">
        <name>Mn(2+)</name>
        <dbReference type="ChEBI" id="CHEBI:29035"/>
    </cofactor>
</comment>
<evidence type="ECO:0000256" key="5">
    <source>
        <dbReference type="ARBA" id="ARBA00010810"/>
    </source>
</evidence>
<reference evidence="23 24" key="1">
    <citation type="journal article" date="2016" name="Mol. Biol. Evol.">
        <title>Comparative Genomics of Early-Diverging Mushroom-Forming Fungi Provides Insights into the Origins of Lignocellulose Decay Capabilities.</title>
        <authorList>
            <person name="Nagy L.G."/>
            <person name="Riley R."/>
            <person name="Tritt A."/>
            <person name="Adam C."/>
            <person name="Daum C."/>
            <person name="Floudas D."/>
            <person name="Sun H."/>
            <person name="Yadav J.S."/>
            <person name="Pangilinan J."/>
            <person name="Larsson K.H."/>
            <person name="Matsuura K."/>
            <person name="Barry K."/>
            <person name="Labutti K."/>
            <person name="Kuo R."/>
            <person name="Ohm R.A."/>
            <person name="Bhattacharya S.S."/>
            <person name="Shirouzu T."/>
            <person name="Yoshinaga Y."/>
            <person name="Martin F.M."/>
            <person name="Grigoriev I.V."/>
            <person name="Hibbett D.S."/>
        </authorList>
    </citation>
    <scope>NUCLEOTIDE SEQUENCE [LARGE SCALE GENOMIC DNA]</scope>
    <source>
        <strain evidence="23 24">HHB12029</strain>
    </source>
</reference>
<dbReference type="EC" id="2.4.99.18" evidence="6"/>
<evidence type="ECO:0000256" key="12">
    <source>
        <dbReference type="ARBA" id="ARBA00022842"/>
    </source>
</evidence>
<dbReference type="GO" id="GO:0018279">
    <property type="term" value="P:protein N-linked glycosylation via asparagine"/>
    <property type="evidence" value="ECO:0007669"/>
    <property type="project" value="TreeGrafter"/>
</dbReference>
<proteinExistence type="inferred from homology"/>
<evidence type="ECO:0000256" key="3">
    <source>
        <dbReference type="ARBA" id="ARBA00004477"/>
    </source>
</evidence>
<evidence type="ECO:0000256" key="7">
    <source>
        <dbReference type="ARBA" id="ARBA00022676"/>
    </source>
</evidence>
<evidence type="ECO:0000256" key="15">
    <source>
        <dbReference type="ARBA" id="ARBA00023180"/>
    </source>
</evidence>
<evidence type="ECO:0000256" key="14">
    <source>
        <dbReference type="ARBA" id="ARBA00023136"/>
    </source>
</evidence>
<name>A0A165CB44_EXIGL</name>
<feature type="region of interest" description="Disordered" evidence="20">
    <location>
        <begin position="1"/>
        <end position="26"/>
    </location>
</feature>
<keyword evidence="24" id="KW-1185">Reference proteome</keyword>
<evidence type="ECO:0000256" key="18">
    <source>
        <dbReference type="ARBA" id="ARBA00059243"/>
    </source>
</evidence>
<comment type="catalytic activity">
    <reaction evidence="17">
        <text>a di-trans,poly-cis-dolichyl diphosphooligosaccharide + L-asparaginyl-[protein] = N(4)-(oligosaccharide-(1-&gt;4)-N-acetyl-beta-D-glucosaminyl-(1-&gt;4)-N-acetyl-beta-D-glucosaminyl)-L-asparaginyl-[protein] + a di-trans,poly-cis-dolichyl diphosphate + H(+)</text>
        <dbReference type="Rhea" id="RHEA:22980"/>
        <dbReference type="Rhea" id="RHEA-COMP:12804"/>
        <dbReference type="Rhea" id="RHEA-COMP:12805"/>
        <dbReference type="Rhea" id="RHEA-COMP:19506"/>
        <dbReference type="Rhea" id="RHEA-COMP:19509"/>
        <dbReference type="ChEBI" id="CHEBI:15378"/>
        <dbReference type="ChEBI" id="CHEBI:50347"/>
        <dbReference type="ChEBI" id="CHEBI:57497"/>
        <dbReference type="ChEBI" id="CHEBI:57570"/>
        <dbReference type="ChEBI" id="CHEBI:132529"/>
        <dbReference type="EC" id="2.4.99.18"/>
    </reaction>
</comment>
<dbReference type="InterPro" id="IPR048999">
    <property type="entry name" value="STT3-PglB_core"/>
</dbReference>
<keyword evidence="14 21" id="KW-0472">Membrane</keyword>
<evidence type="ECO:0000313" key="24">
    <source>
        <dbReference type="Proteomes" id="UP000077266"/>
    </source>
</evidence>
<dbReference type="InterPro" id="IPR003674">
    <property type="entry name" value="Oligo_trans_STT3"/>
</dbReference>
<comment type="function">
    <text evidence="18">Catalytic subunit of the oligosaccharyl transferase (OST) complex that catalyzes the initial transfer of a defined glycan (Glc(3)Man(9)GlcNAc(2) in eukaryotes) from the lipid carrier dolichol-pyrophosphate to an asparagine residue within an Asn-X-Ser/Thr consensus motif in nascent polypeptide chains, the first step in protein N-glycosylation. N-glycosylation occurs cotranslationally and the complex associates with the Sec61 complex at the channel-forming translocon complex that mediates protein translocation across the endoplasmic reticulum (ER). All subunits are required for a maximal enzyme activity. This subunit contains the active site and the acceptor peptide and donor lipid-linked oligosaccharide (LLO) binding pockets.</text>
</comment>
<evidence type="ECO:0000256" key="1">
    <source>
        <dbReference type="ARBA" id="ARBA00001936"/>
    </source>
</evidence>
<evidence type="ECO:0000256" key="6">
    <source>
        <dbReference type="ARBA" id="ARBA00012605"/>
    </source>
</evidence>
<evidence type="ECO:0000256" key="10">
    <source>
        <dbReference type="ARBA" id="ARBA00022723"/>
    </source>
</evidence>
<keyword evidence="11" id="KW-0256">Endoplasmic reticulum</keyword>
<dbReference type="PANTHER" id="PTHR13872:SF1">
    <property type="entry name" value="DOLICHYL-DIPHOSPHOOLIGOSACCHARIDE--PROTEIN GLYCOSYLTRANSFERASE SUBUNIT STT3B"/>
    <property type="match status" value="1"/>
</dbReference>
<keyword evidence="15" id="KW-0325">Glycoprotein</keyword>
<evidence type="ECO:0000256" key="17">
    <source>
        <dbReference type="ARBA" id="ARBA00048829"/>
    </source>
</evidence>
<evidence type="ECO:0000256" key="16">
    <source>
        <dbReference type="ARBA" id="ARBA00023211"/>
    </source>
</evidence>
<keyword evidence="8" id="KW-0808">Transferase</keyword>
<comment type="cofactor">
    <cofactor evidence="2">
        <name>Mg(2+)</name>
        <dbReference type="ChEBI" id="CHEBI:18420"/>
    </cofactor>
</comment>
<feature type="compositionally biased region" description="Basic and acidic residues" evidence="20">
    <location>
        <begin position="13"/>
        <end position="26"/>
    </location>
</feature>
<dbReference type="EMBL" id="KV426343">
    <property type="protein sequence ID" value="KZV82151.1"/>
    <property type="molecule type" value="Genomic_DNA"/>
</dbReference>
<dbReference type="Pfam" id="PF21436">
    <property type="entry name" value="STT3-PglB_core"/>
    <property type="match status" value="1"/>
</dbReference>
<evidence type="ECO:0000256" key="8">
    <source>
        <dbReference type="ARBA" id="ARBA00022679"/>
    </source>
</evidence>
<keyword evidence="12" id="KW-0460">Magnesium</keyword>
<feature type="region of interest" description="Disordered" evidence="20">
    <location>
        <begin position="307"/>
        <end position="329"/>
    </location>
</feature>
<dbReference type="GO" id="GO:0043687">
    <property type="term" value="P:post-translational protein modification"/>
    <property type="evidence" value="ECO:0007669"/>
    <property type="project" value="TreeGrafter"/>
</dbReference>
<dbReference type="FunFam" id="3.40.50.12610:FF:000001">
    <property type="entry name" value="Dolichyl-diphosphooligosaccharide--protein glycosyltransferase subunit STT3B"/>
    <property type="match status" value="1"/>
</dbReference>
<evidence type="ECO:0000256" key="4">
    <source>
        <dbReference type="ARBA" id="ARBA00004922"/>
    </source>
</evidence>